<comment type="caution">
    <text evidence="7">The sequence shown here is derived from an EMBL/GenBank/DDBJ whole genome shotgun (WGS) entry which is preliminary data.</text>
</comment>
<keyword evidence="1 5" id="KW-0489">Methyltransferase</keyword>
<dbReference type="GO" id="GO:0042054">
    <property type="term" value="F:histone methyltransferase activity"/>
    <property type="evidence" value="ECO:0007669"/>
    <property type="project" value="TreeGrafter"/>
</dbReference>
<dbReference type="FunFam" id="3.40.50.150:FF:000070">
    <property type="entry name" value="Protein arginine N-methyltransferase 7"/>
    <property type="match status" value="1"/>
</dbReference>
<sequence>MALSLVSKCFASIPLHPNPRLRTAAAAMSSASAQRVLQLKVDPLTGSSEWVVIEEEDDGGAEASQDFQKSFLARTSYLDMLNDSYRNRCFREAIEKTVTQPCHVLDIGAGTGLLSMMAAQAMTQNESPVHSTKGIVTACESYLPMVKLMRKVLHINGTGRNISIINKRSDEVSVDIDIRSRADVLVSEILDSELLGEGLIPTLQHAHDILLVKNPQTVPYQATIYGQMVECNYLQKLHDLYSYENEASDGIHLVPAGMESILRVARQQYPMHCDAISKEIKLLSEPFKIFEFNFWRRPESSREIALRVKATADGQAHAIVSWWVLQLDWDGSIFYTTAPGWISSQNNSNARSWCDHWKQCVWFIHGEGLPLSKEEDASILAVHSETSISYQLEADCQYAEGDYHITLSPERIAIYGDCQWRCSILKAMRNAFQRRVPSLCVVADDSIFLAILVAHLSPQSRVMAFFPGLHENGSRYLQAVADANGFTMEHVEVLGRRLMSLTMHETHQREVDLLIAEPFYIANNGMLPWHNLRFWKERTNLTSVLSKDALVIPCKGILKVCAMSLPDLWNSRHSLDKIEGFDHSVVNTTLGACGDAAEDSPCLPFSVWQCGEVKEISKTYTLMEFNFSMEMHSCFGKTEVKFSEDGTCHGLVLWIDWVMDKEASMVTSTGPGTRYWKQGVKLLRRPVIVENNGSIIANRACSLAVEASFNSTNGELSIKHSS</sequence>
<dbReference type="SUPFAM" id="SSF53335">
    <property type="entry name" value="S-adenosyl-L-methionine-dependent methyltransferases"/>
    <property type="match status" value="2"/>
</dbReference>
<name>A0AAN7MGF8_TRANT</name>
<dbReference type="FunFam" id="2.70.160.11:FF:000017">
    <property type="entry name" value="Protein arginine N-methyltransferase 1.6"/>
    <property type="match status" value="1"/>
</dbReference>
<keyword evidence="4" id="KW-0677">Repeat</keyword>
<keyword evidence="2 5" id="KW-0808">Transferase</keyword>
<proteinExistence type="predicted"/>
<gene>
    <name evidence="7" type="ORF">SAY86_027902</name>
</gene>
<dbReference type="EMBL" id="JAXQNO010000006">
    <property type="protein sequence ID" value="KAK4795576.1"/>
    <property type="molecule type" value="Genomic_DNA"/>
</dbReference>
<dbReference type="GO" id="GO:0032259">
    <property type="term" value="P:methylation"/>
    <property type="evidence" value="ECO:0007669"/>
    <property type="project" value="UniProtKB-KW"/>
</dbReference>
<evidence type="ECO:0000313" key="8">
    <source>
        <dbReference type="Proteomes" id="UP001346149"/>
    </source>
</evidence>
<feature type="domain" description="Protein arginine N-methyltransferase" evidence="6">
    <location>
        <begin position="258"/>
        <end position="376"/>
    </location>
</feature>
<keyword evidence="8" id="KW-1185">Reference proteome</keyword>
<evidence type="ECO:0000259" key="6">
    <source>
        <dbReference type="Pfam" id="PF22528"/>
    </source>
</evidence>
<dbReference type="Pfam" id="PF22528">
    <property type="entry name" value="PRMT_C"/>
    <property type="match status" value="1"/>
</dbReference>
<dbReference type="Gene3D" id="3.40.50.150">
    <property type="entry name" value="Vaccinia Virus protein VP39"/>
    <property type="match status" value="2"/>
</dbReference>
<dbReference type="InterPro" id="IPR055135">
    <property type="entry name" value="PRMT_dom"/>
</dbReference>
<dbReference type="Gene3D" id="2.70.160.11">
    <property type="entry name" value="Hnrnp arginine n-methyltransferase1"/>
    <property type="match status" value="2"/>
</dbReference>
<protein>
    <recommendedName>
        <fullName evidence="6">Protein arginine N-methyltransferase domain-containing protein</fullName>
    </recommendedName>
</protein>
<accession>A0AAN7MGF8</accession>
<evidence type="ECO:0000256" key="3">
    <source>
        <dbReference type="ARBA" id="ARBA00022691"/>
    </source>
</evidence>
<evidence type="ECO:0000256" key="5">
    <source>
        <dbReference type="PROSITE-ProRule" id="PRU01015"/>
    </source>
</evidence>
<dbReference type="InterPro" id="IPR029063">
    <property type="entry name" value="SAM-dependent_MTases_sf"/>
</dbReference>
<dbReference type="Proteomes" id="UP001346149">
    <property type="component" value="Unassembled WGS sequence"/>
</dbReference>
<dbReference type="PROSITE" id="PS51678">
    <property type="entry name" value="SAM_MT_PRMT"/>
    <property type="match status" value="2"/>
</dbReference>
<evidence type="ECO:0000313" key="7">
    <source>
        <dbReference type="EMBL" id="KAK4795576.1"/>
    </source>
</evidence>
<reference evidence="7 8" key="1">
    <citation type="journal article" date="2023" name="Hortic Res">
        <title>Pangenome of water caltrop reveals structural variations and asymmetric subgenome divergence after allopolyploidization.</title>
        <authorList>
            <person name="Zhang X."/>
            <person name="Chen Y."/>
            <person name="Wang L."/>
            <person name="Yuan Y."/>
            <person name="Fang M."/>
            <person name="Shi L."/>
            <person name="Lu R."/>
            <person name="Comes H.P."/>
            <person name="Ma Y."/>
            <person name="Chen Y."/>
            <person name="Huang G."/>
            <person name="Zhou Y."/>
            <person name="Zheng Z."/>
            <person name="Qiu Y."/>
        </authorList>
    </citation>
    <scope>NUCLEOTIDE SEQUENCE [LARGE SCALE GENOMIC DNA]</scope>
    <source>
        <strain evidence="7">F231</strain>
    </source>
</reference>
<evidence type="ECO:0000256" key="1">
    <source>
        <dbReference type="ARBA" id="ARBA00022603"/>
    </source>
</evidence>
<evidence type="ECO:0000256" key="2">
    <source>
        <dbReference type="ARBA" id="ARBA00022679"/>
    </source>
</evidence>
<organism evidence="7 8">
    <name type="scientific">Trapa natans</name>
    <name type="common">Water chestnut</name>
    <dbReference type="NCBI Taxonomy" id="22666"/>
    <lineage>
        <taxon>Eukaryota</taxon>
        <taxon>Viridiplantae</taxon>
        <taxon>Streptophyta</taxon>
        <taxon>Embryophyta</taxon>
        <taxon>Tracheophyta</taxon>
        <taxon>Spermatophyta</taxon>
        <taxon>Magnoliopsida</taxon>
        <taxon>eudicotyledons</taxon>
        <taxon>Gunneridae</taxon>
        <taxon>Pentapetalae</taxon>
        <taxon>rosids</taxon>
        <taxon>malvids</taxon>
        <taxon>Myrtales</taxon>
        <taxon>Lythraceae</taxon>
        <taxon>Trapa</taxon>
    </lineage>
</organism>
<evidence type="ECO:0000256" key="4">
    <source>
        <dbReference type="ARBA" id="ARBA00022737"/>
    </source>
</evidence>
<dbReference type="GO" id="GO:0016274">
    <property type="term" value="F:protein-arginine N-methyltransferase activity"/>
    <property type="evidence" value="ECO:0007669"/>
    <property type="project" value="InterPro"/>
</dbReference>
<dbReference type="PANTHER" id="PTHR11006">
    <property type="entry name" value="PROTEIN ARGININE N-METHYLTRANSFERASE"/>
    <property type="match status" value="1"/>
</dbReference>
<dbReference type="PANTHER" id="PTHR11006:SF4">
    <property type="entry name" value="PROTEIN ARGININE N-METHYLTRANSFERASE 7"/>
    <property type="match status" value="1"/>
</dbReference>
<keyword evidence="3 5" id="KW-0949">S-adenosyl-L-methionine</keyword>
<dbReference type="AlphaFoldDB" id="A0AAN7MGF8"/>
<dbReference type="InterPro" id="IPR025799">
    <property type="entry name" value="Arg_MeTrfase"/>
</dbReference>
<dbReference type="FunFam" id="3.40.50.150:FF:000167">
    <property type="entry name" value="Protein arginine N-methyltransferase"/>
    <property type="match status" value="1"/>
</dbReference>